<gene>
    <name evidence="2" type="ORF">HMPREF9488_01333</name>
</gene>
<comment type="caution">
    <text evidence="2">The sequence shown here is derived from an EMBL/GenBank/DDBJ whole genome shotgun (WGS) entry which is preliminary data.</text>
</comment>
<dbReference type="Proteomes" id="UP000003157">
    <property type="component" value="Unassembled WGS sequence"/>
</dbReference>
<protein>
    <recommendedName>
        <fullName evidence="1">Rhodanese domain-containing protein</fullName>
    </recommendedName>
</protein>
<sequence length="73" mass="8023">MGFYVQKVSQTAPVSNVSVDDLEIGKDEDVINIKGTKVLLNSIGFYCGERNGCILIGNYQEWLEAGKPVMPTE</sequence>
<name>E7G995_9FIRM</name>
<dbReference type="HOGENOM" id="CLU_2698315_0_0_9"/>
<dbReference type="InterPro" id="IPR001763">
    <property type="entry name" value="Rhodanese-like_dom"/>
</dbReference>
<dbReference type="RefSeq" id="WP_008788449.1">
    <property type="nucleotide sequence ID" value="NZ_AKCB01000002.1"/>
</dbReference>
<dbReference type="OrthoDB" id="9803968at2"/>
<keyword evidence="3" id="KW-1185">Reference proteome</keyword>
<evidence type="ECO:0000313" key="3">
    <source>
        <dbReference type="Proteomes" id="UP000003157"/>
    </source>
</evidence>
<reference evidence="2 3" key="1">
    <citation type="submission" date="2010-12" db="EMBL/GenBank/DDBJ databases">
        <title>The Genome Sequence of Coprobacillus sp. strain 29_1.</title>
        <authorList>
            <consortium name="The Broad Institute Genome Sequencing Platform"/>
            <person name="Earl A."/>
            <person name="Ward D."/>
            <person name="Feldgarden M."/>
            <person name="Gevers D."/>
            <person name="Daigneault M."/>
            <person name="Sibley C.D."/>
            <person name="White A."/>
            <person name="Strauss J."/>
            <person name="Allen-Vercoe E."/>
            <person name="Young S.K."/>
            <person name="Zeng Q."/>
            <person name="Gargeya S."/>
            <person name="Fitzgerald M."/>
            <person name="Haas B."/>
            <person name="Abouelleil A."/>
            <person name="Alvarado L."/>
            <person name="Arachchi H.M."/>
            <person name="Berlin A."/>
            <person name="Brown A."/>
            <person name="Chapman S.B."/>
            <person name="Chen Z."/>
            <person name="Dunbar C."/>
            <person name="Freedman E."/>
            <person name="Gearin G."/>
            <person name="Gellesch M."/>
            <person name="Goldberg J."/>
            <person name="Griggs A."/>
            <person name="Gujja S."/>
            <person name="Heilman E."/>
            <person name="Heiman D."/>
            <person name="Howarth C."/>
            <person name="Larson L."/>
            <person name="Lui A."/>
            <person name="MacDonald P.J.P."/>
            <person name="Mehta T."/>
            <person name="Montmayeur A."/>
            <person name="Murphy C."/>
            <person name="Neiman D."/>
            <person name="Pearson M."/>
            <person name="Priest M."/>
            <person name="Roberts A."/>
            <person name="Saif S."/>
            <person name="Shea T."/>
            <person name="Shenoy N."/>
            <person name="Sisk P."/>
            <person name="Stolte C."/>
            <person name="Sykes S."/>
            <person name="White J."/>
            <person name="Yandava C."/>
            <person name="Nusbaum C."/>
            <person name="Birren B."/>
        </authorList>
    </citation>
    <scope>NUCLEOTIDE SEQUENCE [LARGE SCALE GENOMIC DNA]</scope>
    <source>
        <strain evidence="2 3">29_1</strain>
    </source>
</reference>
<accession>E7G995</accession>
<organism evidence="2 3">
    <name type="scientific">Coprobacillus cateniformis</name>
    <dbReference type="NCBI Taxonomy" id="100884"/>
    <lineage>
        <taxon>Bacteria</taxon>
        <taxon>Bacillati</taxon>
        <taxon>Bacillota</taxon>
        <taxon>Erysipelotrichia</taxon>
        <taxon>Erysipelotrichales</taxon>
        <taxon>Coprobacillaceae</taxon>
        <taxon>Coprobacillus</taxon>
    </lineage>
</organism>
<evidence type="ECO:0000313" key="2">
    <source>
        <dbReference type="EMBL" id="EFW05385.1"/>
    </source>
</evidence>
<dbReference type="EMBL" id="ADKX01000024">
    <property type="protein sequence ID" value="EFW05385.1"/>
    <property type="molecule type" value="Genomic_DNA"/>
</dbReference>
<proteinExistence type="predicted"/>
<dbReference type="AlphaFoldDB" id="E7G995"/>
<feature type="domain" description="Rhodanese" evidence="1">
    <location>
        <begin position="46"/>
        <end position="71"/>
    </location>
</feature>
<dbReference type="STRING" id="100884.GCA_000269565_03176"/>
<dbReference type="PROSITE" id="PS50206">
    <property type="entry name" value="RHODANESE_3"/>
    <property type="match status" value="1"/>
</dbReference>
<dbReference type="GeneID" id="78230966"/>
<evidence type="ECO:0000259" key="1">
    <source>
        <dbReference type="PROSITE" id="PS50206"/>
    </source>
</evidence>